<evidence type="ECO:0000313" key="3">
    <source>
        <dbReference type="Proteomes" id="UP000827171"/>
    </source>
</evidence>
<feature type="region of interest" description="Disordered" evidence="1">
    <location>
        <begin position="25"/>
        <end position="56"/>
    </location>
</feature>
<dbReference type="EMBL" id="MT980836">
    <property type="protein sequence ID" value="QOI66058.1"/>
    <property type="molecule type" value="Genomic_DNA"/>
</dbReference>
<organism evidence="2 3">
    <name type="scientific">Ruminococcus phage phiRg507T2_2</name>
    <dbReference type="NCBI Taxonomy" id="2772517"/>
    <lineage>
        <taxon>Viruses</taxon>
        <taxon>Duplodnaviria</taxon>
        <taxon>Heunggongvirae</taxon>
        <taxon>Uroviricota</taxon>
        <taxon>Caudoviricetes</taxon>
        <taxon>Munstervirinae</taxon>
        <taxon>Ahaonvirus</taxon>
        <taxon>Ahaonvirus 507T22</taxon>
    </lineage>
</organism>
<keyword evidence="3" id="KW-1185">Reference proteome</keyword>
<feature type="compositionally biased region" description="Basic and acidic residues" evidence="1">
    <location>
        <begin position="26"/>
        <end position="56"/>
    </location>
</feature>
<reference evidence="2" key="1">
    <citation type="submission" date="2020-09" db="EMBL/GenBank/DDBJ databases">
        <title>Temperate bacteriophages infecting mucin-degrading bacterium Ruminococcus gnavus from the human gut.</title>
        <authorList>
            <person name="Khokhlova E.V."/>
            <person name="Shkoporov A.N."/>
            <person name="Draper L.A."/>
            <person name="Kingston A.R."/>
            <person name="Forde A."/>
            <person name="Ross R.P."/>
            <person name="Hill C."/>
        </authorList>
    </citation>
    <scope>NUCLEOTIDE SEQUENCE</scope>
</reference>
<accession>A0AAE7MU93</accession>
<evidence type="ECO:0000313" key="2">
    <source>
        <dbReference type="EMBL" id="QOI66058.1"/>
    </source>
</evidence>
<dbReference type="Proteomes" id="UP000827171">
    <property type="component" value="Segment"/>
</dbReference>
<name>A0AAE7MU93_9CAUD</name>
<proteinExistence type="predicted"/>
<evidence type="ECO:0000256" key="1">
    <source>
        <dbReference type="SAM" id="MobiDB-lite"/>
    </source>
</evidence>
<protein>
    <submittedName>
        <fullName evidence="2">Beta-sandwich domain-containing protein</fullName>
    </submittedName>
</protein>
<sequence length="185" mass="20251">MKKKIVVLLLAATMSLSVVACGGESNEVKKEEAPKEETVKEEVDDGKAEPEKQQEDKVYTNGETWNVDGLFSLTFTAATPTDERNQFSEKSPAQVVVLNYDYENIGLDDDLYIDNFKVIDANGEVADTYPAGVTNLPQSTPQGAKCAGAQDAYGLNNVSDKISVIVSVYDDDYNEHKAKFELAVQ</sequence>
<gene>
    <name evidence="2" type="primary">gp22</name>
</gene>